<dbReference type="CDD" id="cd01949">
    <property type="entry name" value="GGDEF"/>
    <property type="match status" value="1"/>
</dbReference>
<dbReference type="PANTHER" id="PTHR33121:SF70">
    <property type="entry name" value="SIGNALING PROTEIN YKOW"/>
    <property type="match status" value="1"/>
</dbReference>
<dbReference type="GO" id="GO:0071111">
    <property type="term" value="F:cyclic-guanylate-specific phosphodiesterase activity"/>
    <property type="evidence" value="ECO:0007669"/>
    <property type="project" value="InterPro"/>
</dbReference>
<dbReference type="InterPro" id="IPR000160">
    <property type="entry name" value="GGDEF_dom"/>
</dbReference>
<dbReference type="Pfam" id="PF00563">
    <property type="entry name" value="EAL"/>
    <property type="match status" value="1"/>
</dbReference>
<dbReference type="InterPro" id="IPR050706">
    <property type="entry name" value="Cyclic-di-GMP_PDE-like"/>
</dbReference>
<dbReference type="Gene3D" id="3.30.70.270">
    <property type="match status" value="1"/>
</dbReference>
<protein>
    <submittedName>
        <fullName evidence="3">Diguanylate cyclase</fullName>
    </submittedName>
</protein>
<gene>
    <name evidence="3" type="ORF">ABA45_14485</name>
</gene>
<feature type="domain" description="EAL" evidence="1">
    <location>
        <begin position="299"/>
        <end position="536"/>
    </location>
</feature>
<accession>A0A0H4I351</accession>
<keyword evidence="4" id="KW-1185">Reference proteome</keyword>
<dbReference type="EMBL" id="CP011494">
    <property type="protein sequence ID" value="AKO53476.1"/>
    <property type="molecule type" value="Genomic_DNA"/>
</dbReference>
<dbReference type="RefSeq" id="WP_048387245.1">
    <property type="nucleotide sequence ID" value="NZ_CP011494.1"/>
</dbReference>
<dbReference type="Pfam" id="PF00990">
    <property type="entry name" value="GGDEF"/>
    <property type="match status" value="1"/>
</dbReference>
<dbReference type="InterPro" id="IPR035919">
    <property type="entry name" value="EAL_sf"/>
</dbReference>
<dbReference type="SMART" id="SM00052">
    <property type="entry name" value="EAL"/>
    <property type="match status" value="1"/>
</dbReference>
<sequence>MANGTWNWDPHSFLDDFPVEDTPGIKLLLNGAGVLVAGSGESIDKILNTDQHSLGEYIDTLFPETAGNRGLREAHSKAMGGDLQNCRQRVGGMDVAWELIPVDTKRGQEVLALAIVLTDNQPLEDNPHELQKMDPTTGIPTRWVVMAQAEEAFNRNPNTQWAVFRLKIEGFRRINQALGQDLGDHAFHQAVGRIVRSLAEDECVGRVAGNEFILLIQHESDDHTVERIKAINLLFDEPLKVGLLQFMLRINVGIARSPQDGSTAKDLERRATIALERTRHSGLNHAFFSLALEDHVLAHSWVPAEAQRALRKSEFQLYYQPVVDTRTGETVSMEALIRWQHPWRGLILPGHFIPVIEEMQLIVNLDLWVLERACHEAMSMGKPVAVNITANTITAPDFLKRLDRALTKSKLPPSWLTLEITERVFSSPKLVLEPLKAVHEREVQIAADDFGVGYSSLSYLWQYPLDKLKLDGSFVRAAVLDQRAQDLVTGLVPLIDTLGMTLIAECVETEEDRAWLHEAGVFFQQGYYFAHPAPFS</sequence>
<feature type="domain" description="GGDEF" evidence="2">
    <location>
        <begin position="159"/>
        <end position="291"/>
    </location>
</feature>
<dbReference type="PROSITE" id="PS50883">
    <property type="entry name" value="EAL"/>
    <property type="match status" value="1"/>
</dbReference>
<dbReference type="InterPro" id="IPR043128">
    <property type="entry name" value="Rev_trsase/Diguanyl_cyclase"/>
</dbReference>
<dbReference type="SUPFAM" id="SSF55073">
    <property type="entry name" value="Nucleotide cyclase"/>
    <property type="match status" value="1"/>
</dbReference>
<evidence type="ECO:0000313" key="3">
    <source>
        <dbReference type="EMBL" id="AKO53476.1"/>
    </source>
</evidence>
<evidence type="ECO:0000259" key="1">
    <source>
        <dbReference type="PROSITE" id="PS50883"/>
    </source>
</evidence>
<dbReference type="Proteomes" id="UP000036406">
    <property type="component" value="Chromosome"/>
</dbReference>
<dbReference type="NCBIfam" id="TIGR00254">
    <property type="entry name" value="GGDEF"/>
    <property type="match status" value="1"/>
</dbReference>
<evidence type="ECO:0000313" key="4">
    <source>
        <dbReference type="Proteomes" id="UP000036406"/>
    </source>
</evidence>
<dbReference type="CDD" id="cd01948">
    <property type="entry name" value="EAL"/>
    <property type="match status" value="1"/>
</dbReference>
<dbReference type="PATRIC" id="fig|330734.3.peg.3048"/>
<dbReference type="PROSITE" id="PS50887">
    <property type="entry name" value="GGDEF"/>
    <property type="match status" value="1"/>
</dbReference>
<dbReference type="InterPro" id="IPR001633">
    <property type="entry name" value="EAL_dom"/>
</dbReference>
<dbReference type="SMART" id="SM00267">
    <property type="entry name" value="GGDEF"/>
    <property type="match status" value="1"/>
</dbReference>
<proteinExistence type="predicted"/>
<dbReference type="PANTHER" id="PTHR33121">
    <property type="entry name" value="CYCLIC DI-GMP PHOSPHODIESTERASE PDEF"/>
    <property type="match status" value="1"/>
</dbReference>
<name>A0A0H4I351_9GAMM</name>
<organism evidence="3 4">
    <name type="scientific">Marinobacter psychrophilus</name>
    <dbReference type="NCBI Taxonomy" id="330734"/>
    <lineage>
        <taxon>Bacteria</taxon>
        <taxon>Pseudomonadati</taxon>
        <taxon>Pseudomonadota</taxon>
        <taxon>Gammaproteobacteria</taxon>
        <taxon>Pseudomonadales</taxon>
        <taxon>Marinobacteraceae</taxon>
        <taxon>Marinobacter</taxon>
    </lineage>
</organism>
<dbReference type="KEGG" id="mpq:ABA45_14485"/>
<dbReference type="AlphaFoldDB" id="A0A0H4I351"/>
<dbReference type="InterPro" id="IPR029787">
    <property type="entry name" value="Nucleotide_cyclase"/>
</dbReference>
<reference evidence="3 4" key="1">
    <citation type="submission" date="2015-05" db="EMBL/GenBank/DDBJ databases">
        <title>Complete genome of Marinobacter psychrophilus strain 20041T isolated from sea-ice of the Canadian Basin.</title>
        <authorList>
            <person name="Song L."/>
            <person name="Ren L."/>
            <person name="Yu Y."/>
            <person name="Wang X."/>
        </authorList>
    </citation>
    <scope>NUCLEOTIDE SEQUENCE [LARGE SCALE GENOMIC DNA]</scope>
    <source>
        <strain evidence="3 4">20041</strain>
    </source>
</reference>
<dbReference type="Gene3D" id="3.20.20.450">
    <property type="entry name" value="EAL domain"/>
    <property type="match status" value="1"/>
</dbReference>
<dbReference type="STRING" id="330734.ABA45_14485"/>
<dbReference type="SUPFAM" id="SSF141868">
    <property type="entry name" value="EAL domain-like"/>
    <property type="match status" value="1"/>
</dbReference>
<evidence type="ECO:0000259" key="2">
    <source>
        <dbReference type="PROSITE" id="PS50887"/>
    </source>
</evidence>